<reference evidence="1 2" key="1">
    <citation type="submission" date="2013-12" db="EMBL/GenBank/DDBJ databases">
        <title>NBRP : Genome information of microbial organism related human and environment.</title>
        <authorList>
            <person name="Hattori M."/>
            <person name="Oshima K."/>
            <person name="Inaba H."/>
            <person name="Suda W."/>
            <person name="Sakamoto M."/>
            <person name="Iino T."/>
            <person name="Kitahara M."/>
            <person name="Oshida Y."/>
            <person name="Iida T."/>
            <person name="Kudo T."/>
            <person name="Itoh T."/>
            <person name="Ahmed I."/>
            <person name="Ohkuma M."/>
        </authorList>
    </citation>
    <scope>NUCLEOTIDE SEQUENCE [LARGE SCALE GENOMIC DNA]</scope>
    <source>
        <strain evidence="1 2">JCM 21738</strain>
    </source>
</reference>
<dbReference type="PROSITE" id="PS51482">
    <property type="entry name" value="DEGV"/>
    <property type="match status" value="1"/>
</dbReference>
<evidence type="ECO:0000313" key="1">
    <source>
        <dbReference type="EMBL" id="GAE46276.1"/>
    </source>
</evidence>
<organism evidence="1 2">
    <name type="scientific">Mesobacillus boroniphilus JCM 21738</name>
    <dbReference type="NCBI Taxonomy" id="1294265"/>
    <lineage>
        <taxon>Bacteria</taxon>
        <taxon>Bacillati</taxon>
        <taxon>Bacillota</taxon>
        <taxon>Bacilli</taxon>
        <taxon>Bacillales</taxon>
        <taxon>Bacillaceae</taxon>
        <taxon>Mesobacillus</taxon>
    </lineage>
</organism>
<protein>
    <submittedName>
        <fullName evidence="1">Uncharacterized protein</fullName>
    </submittedName>
</protein>
<proteinExistence type="predicted"/>
<dbReference type="Pfam" id="PF02645">
    <property type="entry name" value="DegV"/>
    <property type="match status" value="1"/>
</dbReference>
<keyword evidence="2" id="KW-1185">Reference proteome</keyword>
<dbReference type="AlphaFoldDB" id="W4RPM7"/>
<dbReference type="EMBL" id="BAUW01000040">
    <property type="protein sequence ID" value="GAE46276.1"/>
    <property type="molecule type" value="Genomic_DNA"/>
</dbReference>
<gene>
    <name evidence="1" type="ORF">JCM21738_3165</name>
</gene>
<sequence length="53" mass="5922">MPPDDKCKSECVDSRFISKGLAFQVLEAARMATDGKSAEEIVARLDVIREHTR</sequence>
<evidence type="ECO:0000313" key="2">
    <source>
        <dbReference type="Proteomes" id="UP000018949"/>
    </source>
</evidence>
<dbReference type="InterPro" id="IPR003797">
    <property type="entry name" value="DegV"/>
</dbReference>
<dbReference type="Proteomes" id="UP000018949">
    <property type="component" value="Unassembled WGS sequence"/>
</dbReference>
<dbReference type="SUPFAM" id="SSF82549">
    <property type="entry name" value="DAK1/DegV-like"/>
    <property type="match status" value="1"/>
</dbReference>
<accession>W4RPM7</accession>
<name>W4RPM7_9BACI</name>
<dbReference type="Gene3D" id="3.40.50.10440">
    <property type="entry name" value="Dihydroxyacetone kinase, domain 1"/>
    <property type="match status" value="1"/>
</dbReference>
<dbReference type="eggNOG" id="COG1307">
    <property type="taxonomic scope" value="Bacteria"/>
</dbReference>
<comment type="caution">
    <text evidence="1">The sequence shown here is derived from an EMBL/GenBank/DDBJ whole genome shotgun (WGS) entry which is preliminary data.</text>
</comment>